<dbReference type="InterPro" id="IPR036116">
    <property type="entry name" value="FN3_sf"/>
</dbReference>
<sequence>ANANSLDSSSQFGFRCGCLILIRASRWIANKKSKLGLCSDVLPAPSLGPCVPQQLDAKPACASDFLTLLWSAAAGADYYTGTLIEQSGKTLACNTTDLRCDISGIECGKTYTVATAAYNDQCRSDNSSSLAIVTAPCVPTNLVKSVTCEPYSISLSWDGAPGASAYTVTARAGHNETSITTTNTDYEFHDLLCDMEYDIILGSKSADCISNGNNSIHISTIPCPPQILEAYASCDNNSGFVQWEMSRNARSYSAVVEGVNTLACNTTNTRCETPELECGQNYTVSVWAEDGTCTGQNSTKTSFKSVPCVPQNINTTTLCPENALNVFWDISHGATGYSAIAVGRQGDVITADVSDRTCQLSPLLCGEVYSLSILAMHDECKSAQSATVEAKSGDVVKSLGAALFNST</sequence>
<gene>
    <name evidence="1" type="ORF">RIMI_LOCUS10342211</name>
</gene>
<protein>
    <recommendedName>
        <fullName evidence="3">Fibronectin type III domain containing 7</fullName>
    </recommendedName>
</protein>
<comment type="caution">
    <text evidence="1">The sequence shown here is derived from an EMBL/GenBank/DDBJ whole genome shotgun (WGS) entry which is preliminary data.</text>
</comment>
<feature type="non-terminal residue" evidence="1">
    <location>
        <position position="1"/>
    </location>
</feature>
<accession>A0ABN9LM95</accession>
<dbReference type="PANTHER" id="PTHR47135:SF3">
    <property type="entry name" value="FIBRONECTIN TYPE-III DOMAIN-CONTAINING PROTEIN"/>
    <property type="match status" value="1"/>
</dbReference>
<name>A0ABN9LM95_9NEOB</name>
<dbReference type="InterPro" id="IPR013783">
    <property type="entry name" value="Ig-like_fold"/>
</dbReference>
<dbReference type="Proteomes" id="UP001176940">
    <property type="component" value="Unassembled WGS sequence"/>
</dbReference>
<dbReference type="SUPFAM" id="SSF49265">
    <property type="entry name" value="Fibronectin type III"/>
    <property type="match status" value="2"/>
</dbReference>
<organism evidence="1 2">
    <name type="scientific">Ranitomeya imitator</name>
    <name type="common">mimic poison frog</name>
    <dbReference type="NCBI Taxonomy" id="111125"/>
    <lineage>
        <taxon>Eukaryota</taxon>
        <taxon>Metazoa</taxon>
        <taxon>Chordata</taxon>
        <taxon>Craniata</taxon>
        <taxon>Vertebrata</taxon>
        <taxon>Euteleostomi</taxon>
        <taxon>Amphibia</taxon>
        <taxon>Batrachia</taxon>
        <taxon>Anura</taxon>
        <taxon>Neobatrachia</taxon>
        <taxon>Hyloidea</taxon>
        <taxon>Dendrobatidae</taxon>
        <taxon>Dendrobatinae</taxon>
        <taxon>Ranitomeya</taxon>
    </lineage>
</organism>
<dbReference type="Gene3D" id="2.60.40.10">
    <property type="entry name" value="Immunoglobulins"/>
    <property type="match status" value="2"/>
</dbReference>
<keyword evidence="2" id="KW-1185">Reference proteome</keyword>
<evidence type="ECO:0000313" key="2">
    <source>
        <dbReference type="Proteomes" id="UP001176940"/>
    </source>
</evidence>
<evidence type="ECO:0008006" key="3">
    <source>
        <dbReference type="Google" id="ProtNLM"/>
    </source>
</evidence>
<dbReference type="EMBL" id="CAUEEQ010022244">
    <property type="protein sequence ID" value="CAJ0944257.1"/>
    <property type="molecule type" value="Genomic_DNA"/>
</dbReference>
<reference evidence="1" key="1">
    <citation type="submission" date="2023-07" db="EMBL/GenBank/DDBJ databases">
        <authorList>
            <person name="Stuckert A."/>
        </authorList>
    </citation>
    <scope>NUCLEOTIDE SEQUENCE</scope>
</reference>
<dbReference type="PANTHER" id="PTHR47135">
    <property type="entry name" value="FIBRONECTIN TYPE III DOMAIN-CONTAINING PROTEIN 7"/>
    <property type="match status" value="1"/>
</dbReference>
<evidence type="ECO:0000313" key="1">
    <source>
        <dbReference type="EMBL" id="CAJ0944257.1"/>
    </source>
</evidence>
<proteinExistence type="predicted"/>